<dbReference type="EMBL" id="CP039712">
    <property type="protein sequence ID" value="QCI86335.1"/>
    <property type="molecule type" value="Genomic_DNA"/>
</dbReference>
<evidence type="ECO:0000313" key="2">
    <source>
        <dbReference type="Proteomes" id="UP000298615"/>
    </source>
</evidence>
<gene>
    <name evidence="1" type="ORF">FA707_04865</name>
</gene>
<dbReference type="KEGG" id="vao:FA707_04865"/>
<organism evidence="1 2">
    <name type="scientific">Vagococcus zengguangii</name>
    <dbReference type="NCBI Taxonomy" id="2571750"/>
    <lineage>
        <taxon>Bacteria</taxon>
        <taxon>Bacillati</taxon>
        <taxon>Bacillota</taxon>
        <taxon>Bacilli</taxon>
        <taxon>Lactobacillales</taxon>
        <taxon>Enterococcaceae</taxon>
        <taxon>Vagococcus</taxon>
    </lineage>
</organism>
<accession>A0A4D7CQ92</accession>
<dbReference type="Proteomes" id="UP000298615">
    <property type="component" value="Chromosome"/>
</dbReference>
<name>A0A4D7CQ92_9ENTE</name>
<evidence type="ECO:0000313" key="1">
    <source>
        <dbReference type="EMBL" id="QCI86335.1"/>
    </source>
</evidence>
<keyword evidence="2" id="KW-1185">Reference proteome</keyword>
<proteinExistence type="predicted"/>
<sequence length="73" mass="9141">MKTEQLFFEEEASIYLLILYKFEIEVEEEMKYYGCIEYREDVFKVKLNYEDYQKSDAPENFVTEDQFFRMKEF</sequence>
<dbReference type="RefSeq" id="WP_136953169.1">
    <property type="nucleotide sequence ID" value="NZ_CP039712.1"/>
</dbReference>
<dbReference type="AlphaFoldDB" id="A0A4D7CQ92"/>
<protein>
    <submittedName>
        <fullName evidence="1">Uncharacterized protein</fullName>
    </submittedName>
</protein>
<reference evidence="1 2" key="1">
    <citation type="submission" date="2019-04" db="EMBL/GenBank/DDBJ databases">
        <title>Vagococcus sp. nov., isolated from faeces of yaks (Bos grunniens).</title>
        <authorList>
            <person name="Ge Y."/>
        </authorList>
    </citation>
    <scope>NUCLEOTIDE SEQUENCE [LARGE SCALE GENOMIC DNA]</scope>
    <source>
        <strain evidence="1 2">MN-17</strain>
    </source>
</reference>